<keyword evidence="2" id="KW-1185">Reference proteome</keyword>
<accession>A0ACD5HFK8</accession>
<organism evidence="1 2">
    <name type="scientific">Acidithiobacillus montserratensis</name>
    <dbReference type="NCBI Taxonomy" id="2729135"/>
    <lineage>
        <taxon>Bacteria</taxon>
        <taxon>Pseudomonadati</taxon>
        <taxon>Pseudomonadota</taxon>
        <taxon>Acidithiobacillia</taxon>
        <taxon>Acidithiobacillales</taxon>
        <taxon>Acidithiobacillaceae</taxon>
        <taxon>Acidithiobacillus</taxon>
    </lineage>
</organism>
<name>A0ACD5HFK8_9PROT</name>
<gene>
    <name evidence="1" type="ORF">HHS34_013500</name>
</gene>
<dbReference type="EMBL" id="CP127526">
    <property type="protein sequence ID" value="XRI73438.1"/>
    <property type="molecule type" value="Genomic_DNA"/>
</dbReference>
<evidence type="ECO:0000313" key="1">
    <source>
        <dbReference type="EMBL" id="XRI73438.1"/>
    </source>
</evidence>
<reference evidence="1 2" key="1">
    <citation type="journal article" date="2021" name="ISME J.">
        <title>Genomic evolution of the class Acidithiobacillia: deep-branching Proteobacteria living in extreme acidic conditions.</title>
        <authorList>
            <person name="Moya-Beltran A."/>
            <person name="Beard S."/>
            <person name="Rojas-Villalobos C."/>
            <person name="Issotta F."/>
            <person name="Gallardo Y."/>
            <person name="Ulloa R."/>
            <person name="Giaveno A."/>
            <person name="Degli Esposti M."/>
            <person name="Johnson D.B."/>
            <person name="Quatrini R."/>
        </authorList>
    </citation>
    <scope>NUCLEOTIDE SEQUENCE [LARGE SCALE GENOMIC DNA]</scope>
    <source>
        <strain evidence="1 2">GG1-14</strain>
    </source>
</reference>
<protein>
    <submittedName>
        <fullName evidence="1">Site-specific integrase</fullName>
    </submittedName>
</protein>
<dbReference type="Proteomes" id="UP001195965">
    <property type="component" value="Chromosome"/>
</dbReference>
<proteinExistence type="predicted"/>
<sequence>MTELRARGRASATIQQALRSLTFLHLFMDCHDVDLDQRLEEGRLLGLAEVDGLLRVCGLTLEAAVSEGWPTLNSGTVLGCDAKRCKAKSPDRSTIAIRIGYIREYLTWRVTYRLLHGMSSPDAYLNLKSVGELVNKALKARAPTPSTRNTFGIRMGLAAVDKAYLLSVISPVSTDNPWVSAHTKVRNNLMVQYLLFLGIRRGELLGIRVSDLDFQKNEVLVARRADAPEDPRAAQPNAKTADRLLPLDQELSDLTRNYILTWRRRFKGARRHPFLFVASGTGDPLTLSAINRVFETLRVKCPSLPANLSPHVLRHTWNDEFSLMMDANKVDAELEKKMRSRLMGWSEHSNTAATYTRRHIQRKANEALLGMQRNLTKGGPDEI</sequence>
<evidence type="ECO:0000313" key="2">
    <source>
        <dbReference type="Proteomes" id="UP001195965"/>
    </source>
</evidence>